<accession>A0A8J4V5T6</accession>
<organism evidence="1 2">
    <name type="scientific">Castanea mollissima</name>
    <name type="common">Chinese chestnut</name>
    <dbReference type="NCBI Taxonomy" id="60419"/>
    <lineage>
        <taxon>Eukaryota</taxon>
        <taxon>Viridiplantae</taxon>
        <taxon>Streptophyta</taxon>
        <taxon>Embryophyta</taxon>
        <taxon>Tracheophyta</taxon>
        <taxon>Spermatophyta</taxon>
        <taxon>Magnoliopsida</taxon>
        <taxon>eudicotyledons</taxon>
        <taxon>Gunneridae</taxon>
        <taxon>Pentapetalae</taxon>
        <taxon>rosids</taxon>
        <taxon>fabids</taxon>
        <taxon>Fagales</taxon>
        <taxon>Fagaceae</taxon>
        <taxon>Castanea</taxon>
    </lineage>
</organism>
<keyword evidence="2" id="KW-1185">Reference proteome</keyword>
<dbReference type="AlphaFoldDB" id="A0A8J4V5T6"/>
<reference evidence="1" key="1">
    <citation type="submission" date="2020-03" db="EMBL/GenBank/DDBJ databases">
        <title>Castanea mollissima Vanexum genome sequencing.</title>
        <authorList>
            <person name="Staton M."/>
        </authorList>
    </citation>
    <scope>NUCLEOTIDE SEQUENCE</scope>
    <source>
        <tissue evidence="1">Leaf</tissue>
    </source>
</reference>
<proteinExistence type="predicted"/>
<name>A0A8J4V5T6_9ROSI</name>
<evidence type="ECO:0000313" key="2">
    <source>
        <dbReference type="Proteomes" id="UP000737018"/>
    </source>
</evidence>
<dbReference type="EMBL" id="JRKL02005920">
    <property type="protein sequence ID" value="KAF3949708.1"/>
    <property type="molecule type" value="Genomic_DNA"/>
</dbReference>
<dbReference type="Proteomes" id="UP000737018">
    <property type="component" value="Unassembled WGS sequence"/>
</dbReference>
<sequence>MSYQSDDRSFTENTSILHNLFTCKLRLAFMDSKSPSISSSSHKWKYDVFLSFRELLWQKWPISSDFIHKIGMRQNLFKILWKKYFPN</sequence>
<evidence type="ECO:0000313" key="1">
    <source>
        <dbReference type="EMBL" id="KAF3949708.1"/>
    </source>
</evidence>
<protein>
    <submittedName>
        <fullName evidence="1">Uncharacterized protein</fullName>
    </submittedName>
</protein>
<comment type="caution">
    <text evidence="1">The sequence shown here is derived from an EMBL/GenBank/DDBJ whole genome shotgun (WGS) entry which is preliminary data.</text>
</comment>
<gene>
    <name evidence="1" type="ORF">CMV_024453</name>
</gene>